<keyword evidence="1" id="KW-0732">Signal</keyword>
<sequence length="579" mass="65657">MHPVLQKYLLLLVMLFCGWQQVFAQSLDNLGEKDPLKVNGGINITTMAYHANGISSRREPFTWFLTGNLNFSFYGWSVPFSFSYSDQNKSFRQPFNRLSLAPEYKWAKVYVGYHNLTYSSYTLAGHGFSGGAVELRPGKFRFQAMYGRLNKAIEEDSTKGISPMYKRMGYGMKLGYGDEQNALELILFRAADDENSLSKPVTDPEIRPEENLVISVVGKKQITSRLGVQMEYASSAYTRDTREGETSTSNLVGKVRPLFTSRASSQYFHAFNTSLGYTGNSYSLQLNYERIGPGYRTLGAYYFNNDMENITVSGSLQLLDNQLTVSANVGQQRNNLEDTETSATKRVVSSVNLGYVPGPKWNFNASYSNFTSYTRVRPRFDPFFEDELDSLNFYQINQNANFSVGHNFGGDQVKQSLFFNSSFQMSKDENDGERSGNQSQMYSGSLAYRINLVPQHMGFTASMNGYRSEMAGNRSLTLGPNLGVNRSFFKKALRSSLFASYNYQKNNENPAGKVMTVRYRAAFAPGRKKKEKEEKKGGLLNPGKHNLSLNVNWLKKMSEDAKRQNFDEWTMTLNYNYSF</sequence>
<dbReference type="AlphaFoldDB" id="A0AAW9S9Q0"/>
<dbReference type="RefSeq" id="WP_346824653.1">
    <property type="nucleotide sequence ID" value="NZ_JBDKWZ010000029.1"/>
</dbReference>
<evidence type="ECO:0000313" key="3">
    <source>
        <dbReference type="Proteomes" id="UP001403385"/>
    </source>
</evidence>
<comment type="caution">
    <text evidence="2">The sequence shown here is derived from an EMBL/GenBank/DDBJ whole genome shotgun (WGS) entry which is preliminary data.</text>
</comment>
<feature type="chain" id="PRO_5043723792" evidence="1">
    <location>
        <begin position="25"/>
        <end position="579"/>
    </location>
</feature>
<reference evidence="2 3" key="1">
    <citation type="submission" date="2024-04" db="EMBL/GenBank/DDBJ databases">
        <title>Novel genus in family Flammeovirgaceae.</title>
        <authorList>
            <person name="Nguyen T.H."/>
            <person name="Vuong T.Q."/>
            <person name="Le H."/>
            <person name="Kim S.-G."/>
        </authorList>
    </citation>
    <scope>NUCLEOTIDE SEQUENCE [LARGE SCALE GENOMIC DNA]</scope>
    <source>
        <strain evidence="2 3">JCM 23209</strain>
    </source>
</reference>
<evidence type="ECO:0000256" key="1">
    <source>
        <dbReference type="SAM" id="SignalP"/>
    </source>
</evidence>
<proteinExistence type="predicted"/>
<dbReference type="EMBL" id="JBDKWZ010000029">
    <property type="protein sequence ID" value="MEN7551875.1"/>
    <property type="molecule type" value="Genomic_DNA"/>
</dbReference>
<name>A0AAW9S9Q0_9BACT</name>
<keyword evidence="3" id="KW-1185">Reference proteome</keyword>
<accession>A0AAW9S9Q0</accession>
<organism evidence="2 3">
    <name type="scientific">Rapidithrix thailandica</name>
    <dbReference type="NCBI Taxonomy" id="413964"/>
    <lineage>
        <taxon>Bacteria</taxon>
        <taxon>Pseudomonadati</taxon>
        <taxon>Bacteroidota</taxon>
        <taxon>Cytophagia</taxon>
        <taxon>Cytophagales</taxon>
        <taxon>Flammeovirgaceae</taxon>
        <taxon>Rapidithrix</taxon>
    </lineage>
</organism>
<gene>
    <name evidence="2" type="ORF">AAG747_28420</name>
</gene>
<feature type="signal peptide" evidence="1">
    <location>
        <begin position="1"/>
        <end position="24"/>
    </location>
</feature>
<evidence type="ECO:0000313" key="2">
    <source>
        <dbReference type="EMBL" id="MEN7551875.1"/>
    </source>
</evidence>
<dbReference type="SUPFAM" id="SSF56935">
    <property type="entry name" value="Porins"/>
    <property type="match status" value="1"/>
</dbReference>
<dbReference type="Proteomes" id="UP001403385">
    <property type="component" value="Unassembled WGS sequence"/>
</dbReference>
<protein>
    <submittedName>
        <fullName evidence="2">Uncharacterized protein</fullName>
    </submittedName>
</protein>